<gene>
    <name evidence="10" type="ORF">V5O48_011042</name>
</gene>
<evidence type="ECO:0000259" key="9">
    <source>
        <dbReference type="PROSITE" id="PS50011"/>
    </source>
</evidence>
<dbReference type="SUPFAM" id="SSF50044">
    <property type="entry name" value="SH3-domain"/>
    <property type="match status" value="1"/>
</dbReference>
<dbReference type="PROSITE" id="PS50011">
    <property type="entry name" value="PROTEIN_KINASE_DOM"/>
    <property type="match status" value="1"/>
</dbReference>
<dbReference type="Gene3D" id="3.10.490.10">
    <property type="entry name" value="Gamma-glutamyl cyclotransferase-like"/>
    <property type="match status" value="1"/>
</dbReference>
<dbReference type="Pfam" id="PF07714">
    <property type="entry name" value="PK_Tyr_Ser-Thr"/>
    <property type="match status" value="1"/>
</dbReference>
<dbReference type="Pfam" id="PF00018">
    <property type="entry name" value="SH3_1"/>
    <property type="match status" value="1"/>
</dbReference>
<comment type="caution">
    <text evidence="10">The sequence shown here is derived from an EMBL/GenBank/DDBJ whole genome shotgun (WGS) entry which is preliminary data.</text>
</comment>
<dbReference type="PANTHER" id="PTHR44329">
    <property type="entry name" value="SERINE/THREONINE-PROTEIN KINASE TNNI3K-RELATED"/>
    <property type="match status" value="1"/>
</dbReference>
<dbReference type="SUPFAM" id="SSF56112">
    <property type="entry name" value="Protein kinase-like (PK-like)"/>
    <property type="match status" value="1"/>
</dbReference>
<accession>A0ABR3F6Q1</accession>
<feature type="domain" description="SH3" evidence="8">
    <location>
        <begin position="1"/>
        <end position="64"/>
    </location>
</feature>
<keyword evidence="11" id="KW-1185">Reference proteome</keyword>
<dbReference type="CDD" id="cd06661">
    <property type="entry name" value="GGCT_like"/>
    <property type="match status" value="1"/>
</dbReference>
<keyword evidence="4 7" id="KW-0728">SH3 domain</keyword>
<dbReference type="InterPro" id="IPR011009">
    <property type="entry name" value="Kinase-like_dom_sf"/>
</dbReference>
<evidence type="ECO:0000313" key="10">
    <source>
        <dbReference type="EMBL" id="KAL0570916.1"/>
    </source>
</evidence>
<dbReference type="InterPro" id="IPR051681">
    <property type="entry name" value="Ser/Thr_Kinases-Pseudokinases"/>
</dbReference>
<dbReference type="Gene3D" id="2.30.30.40">
    <property type="entry name" value="SH3 Domains"/>
    <property type="match status" value="1"/>
</dbReference>
<evidence type="ECO:0000256" key="6">
    <source>
        <dbReference type="ARBA" id="ARBA00048329"/>
    </source>
</evidence>
<reference evidence="10 11" key="1">
    <citation type="submission" date="2024-02" db="EMBL/GenBank/DDBJ databases">
        <title>A draft genome for the cacao thread blight pathogen Marasmius crinis-equi.</title>
        <authorList>
            <person name="Cohen S.P."/>
            <person name="Baruah I.K."/>
            <person name="Amoako-Attah I."/>
            <person name="Bukari Y."/>
            <person name="Meinhardt L.W."/>
            <person name="Bailey B.A."/>
        </authorList>
    </citation>
    <scope>NUCLEOTIDE SEQUENCE [LARGE SCALE GENOMIC DNA]</scope>
    <source>
        <strain evidence="10 11">GH-76</strain>
    </source>
</reference>
<dbReference type="InterPro" id="IPR001245">
    <property type="entry name" value="Ser-Thr/Tyr_kinase_cat_dom"/>
</dbReference>
<evidence type="ECO:0000256" key="4">
    <source>
        <dbReference type="ARBA" id="ARBA00022443"/>
    </source>
</evidence>
<comment type="cofactor">
    <cofactor evidence="1">
        <name>Mg(2+)</name>
        <dbReference type="ChEBI" id="CHEBI:18420"/>
    </cofactor>
</comment>
<evidence type="ECO:0000313" key="11">
    <source>
        <dbReference type="Proteomes" id="UP001465976"/>
    </source>
</evidence>
<organism evidence="10 11">
    <name type="scientific">Marasmius crinis-equi</name>
    <dbReference type="NCBI Taxonomy" id="585013"/>
    <lineage>
        <taxon>Eukaryota</taxon>
        <taxon>Fungi</taxon>
        <taxon>Dikarya</taxon>
        <taxon>Basidiomycota</taxon>
        <taxon>Agaricomycotina</taxon>
        <taxon>Agaricomycetes</taxon>
        <taxon>Agaricomycetidae</taxon>
        <taxon>Agaricales</taxon>
        <taxon>Marasmiineae</taxon>
        <taxon>Marasmiaceae</taxon>
        <taxon>Marasmius</taxon>
    </lineage>
</organism>
<dbReference type="InterPro" id="IPR036028">
    <property type="entry name" value="SH3-like_dom_sf"/>
</dbReference>
<dbReference type="Proteomes" id="UP001465976">
    <property type="component" value="Unassembled WGS sequence"/>
</dbReference>
<sequence>MTIGYVWALHDFHPENHDEVAFKAGECIEVVEKDELYGDGWWKGKTLAGKLGLFPASFATALSQALPIPDHTPGGQSPGASDFGPSLRIVQPESKVISNPEDIRACLLSNSVGVLDGLTMLESREGWSPSMTADWLYEESQESQDKHYQARCRKALDLIAKRHREFPSSLFVDEIDTVGRFPITGGGFADIYKGVYTRPRSSSEPGVPILCLKVLRVHLESDEQHRNEIIAANVLVAPDHTCRLADFGLARIAYESTMIETTTSGARNGSLRWMAPELFVIPEVSSGIVSSKDSAPCDIYAYGCTVLEIITGKPPFSELTEAQFVARIAMARNVRPRRPAYPEVPWCPDNVWGLLEQCWATDPLERPTANAILRSLGGYPTGIGSSGSVPSQQSTPTAENVAVDSAQARNMERPARSEGLTHLNVYNPPTRNIGYAGRNLTQLSLTKIWNRPVKPMISRLQAASGSASRPQGKPHLSPIAVPTSNPFRKFPQTFIFVHGTLKLPHVLKRVLDTTEPPRLLNATIHGYRIMMACQYPALIRAQNGSRDANTVKGKAWLIETRDQLERLQSYVSGNYRLVGVDIVLDDIAETTRGCSFLWNGSLEGLVEGSFDETQFTD</sequence>
<proteinExistence type="inferred from homology"/>
<feature type="domain" description="Protein kinase" evidence="9">
    <location>
        <begin position="72"/>
        <end position="382"/>
    </location>
</feature>
<evidence type="ECO:0000256" key="3">
    <source>
        <dbReference type="ARBA" id="ARBA00012406"/>
    </source>
</evidence>
<dbReference type="InterPro" id="IPR001452">
    <property type="entry name" value="SH3_domain"/>
</dbReference>
<comment type="catalytic activity">
    <reaction evidence="5">
        <text>L-threonyl-[protein] + ATP = O-phospho-L-threonyl-[protein] + ADP + H(+)</text>
        <dbReference type="Rhea" id="RHEA:46608"/>
        <dbReference type="Rhea" id="RHEA-COMP:11060"/>
        <dbReference type="Rhea" id="RHEA-COMP:11605"/>
        <dbReference type="ChEBI" id="CHEBI:15378"/>
        <dbReference type="ChEBI" id="CHEBI:30013"/>
        <dbReference type="ChEBI" id="CHEBI:30616"/>
        <dbReference type="ChEBI" id="CHEBI:61977"/>
        <dbReference type="ChEBI" id="CHEBI:456216"/>
        <dbReference type="EC" id="2.7.11.25"/>
    </reaction>
</comment>
<evidence type="ECO:0000256" key="2">
    <source>
        <dbReference type="ARBA" id="ARBA00006529"/>
    </source>
</evidence>
<dbReference type="Gene3D" id="1.10.510.10">
    <property type="entry name" value="Transferase(Phosphotransferase) domain 1"/>
    <property type="match status" value="1"/>
</dbReference>
<dbReference type="InterPro" id="IPR000719">
    <property type="entry name" value="Prot_kinase_dom"/>
</dbReference>
<dbReference type="SUPFAM" id="SSF110857">
    <property type="entry name" value="Gamma-glutamyl cyclotransferase-like"/>
    <property type="match status" value="1"/>
</dbReference>
<comment type="catalytic activity">
    <reaction evidence="6">
        <text>L-seryl-[protein] + ATP = O-phospho-L-seryl-[protein] + ADP + H(+)</text>
        <dbReference type="Rhea" id="RHEA:17989"/>
        <dbReference type="Rhea" id="RHEA-COMP:9863"/>
        <dbReference type="Rhea" id="RHEA-COMP:11604"/>
        <dbReference type="ChEBI" id="CHEBI:15378"/>
        <dbReference type="ChEBI" id="CHEBI:29999"/>
        <dbReference type="ChEBI" id="CHEBI:30616"/>
        <dbReference type="ChEBI" id="CHEBI:83421"/>
        <dbReference type="ChEBI" id="CHEBI:456216"/>
        <dbReference type="EC" id="2.7.11.25"/>
    </reaction>
</comment>
<dbReference type="PROSITE" id="PS50002">
    <property type="entry name" value="SH3"/>
    <property type="match status" value="1"/>
</dbReference>
<dbReference type="EC" id="2.7.11.25" evidence="3"/>
<protein>
    <recommendedName>
        <fullName evidence="3">mitogen-activated protein kinase kinase kinase</fullName>
        <ecNumber evidence="3">2.7.11.25</ecNumber>
    </recommendedName>
</protein>
<dbReference type="InterPro" id="IPR013024">
    <property type="entry name" value="GGCT-like"/>
</dbReference>
<comment type="similarity">
    <text evidence="2">Belongs to the protein kinase superfamily. STE Ser/Thr protein kinase family. MAP kinase kinase kinase subfamily.</text>
</comment>
<evidence type="ECO:0000259" key="8">
    <source>
        <dbReference type="PROSITE" id="PS50002"/>
    </source>
</evidence>
<evidence type="ECO:0000256" key="7">
    <source>
        <dbReference type="PROSITE-ProRule" id="PRU00192"/>
    </source>
</evidence>
<dbReference type="InterPro" id="IPR036568">
    <property type="entry name" value="GGCT-like_sf"/>
</dbReference>
<name>A0ABR3F6Q1_9AGAR</name>
<evidence type="ECO:0000256" key="5">
    <source>
        <dbReference type="ARBA" id="ARBA00047559"/>
    </source>
</evidence>
<dbReference type="SMART" id="SM00326">
    <property type="entry name" value="SH3"/>
    <property type="match status" value="1"/>
</dbReference>
<evidence type="ECO:0000256" key="1">
    <source>
        <dbReference type="ARBA" id="ARBA00001946"/>
    </source>
</evidence>
<dbReference type="EMBL" id="JBAHYK010000854">
    <property type="protein sequence ID" value="KAL0570916.1"/>
    <property type="molecule type" value="Genomic_DNA"/>
</dbReference>
<dbReference type="CDD" id="cd00174">
    <property type="entry name" value="SH3"/>
    <property type="match status" value="1"/>
</dbReference>